<dbReference type="SMART" id="SM00355">
    <property type="entry name" value="ZnF_C2H2"/>
    <property type="match status" value="8"/>
</dbReference>
<feature type="compositionally biased region" description="Basic and acidic residues" evidence="12">
    <location>
        <begin position="171"/>
        <end position="183"/>
    </location>
</feature>
<dbReference type="Gene3D" id="3.30.160.60">
    <property type="entry name" value="Classic Zinc Finger"/>
    <property type="match status" value="8"/>
</dbReference>
<dbReference type="EMBL" id="BEZZ01000195">
    <property type="protein sequence ID" value="GCC28199.1"/>
    <property type="molecule type" value="Genomic_DNA"/>
</dbReference>
<evidence type="ECO:0000256" key="11">
    <source>
        <dbReference type="PROSITE-ProRule" id="PRU00042"/>
    </source>
</evidence>
<keyword evidence="6" id="KW-0862">Zinc</keyword>
<protein>
    <recommendedName>
        <fullName evidence="17">Zinc finger and BTB domain-containing protein 24</fullName>
    </recommendedName>
</protein>
<evidence type="ECO:0000256" key="9">
    <source>
        <dbReference type="ARBA" id="ARBA00023163"/>
    </source>
</evidence>
<dbReference type="SUPFAM" id="SSF57667">
    <property type="entry name" value="beta-beta-alpha zinc fingers"/>
    <property type="match status" value="4"/>
</dbReference>
<dbReference type="GO" id="GO:0005634">
    <property type="term" value="C:nucleus"/>
    <property type="evidence" value="ECO:0007669"/>
    <property type="project" value="UniProtKB-SubCell"/>
</dbReference>
<dbReference type="PROSITE" id="PS00028">
    <property type="entry name" value="ZINC_FINGER_C2H2_1"/>
    <property type="match status" value="8"/>
</dbReference>
<dbReference type="InterPro" id="IPR013087">
    <property type="entry name" value="Znf_C2H2_type"/>
</dbReference>
<name>A0A401SCR8_CHIPU</name>
<evidence type="ECO:0000256" key="12">
    <source>
        <dbReference type="SAM" id="MobiDB-lite"/>
    </source>
</evidence>
<dbReference type="FunFam" id="3.30.160.60:FF:001480">
    <property type="entry name" value="Si:cabz01071911.3"/>
    <property type="match status" value="1"/>
</dbReference>
<keyword evidence="8" id="KW-0238">DNA-binding</keyword>
<feature type="domain" description="C2H2-type" evidence="14">
    <location>
        <begin position="489"/>
        <end position="516"/>
    </location>
</feature>
<dbReference type="InterPro" id="IPR000210">
    <property type="entry name" value="BTB/POZ_dom"/>
</dbReference>
<evidence type="ECO:0000256" key="6">
    <source>
        <dbReference type="ARBA" id="ARBA00022833"/>
    </source>
</evidence>
<evidence type="ECO:0000256" key="1">
    <source>
        <dbReference type="ARBA" id="ARBA00004123"/>
    </source>
</evidence>
<keyword evidence="10" id="KW-0539">Nucleus</keyword>
<feature type="domain" description="C2H2-type" evidence="14">
    <location>
        <begin position="349"/>
        <end position="376"/>
    </location>
</feature>
<dbReference type="GO" id="GO:0000981">
    <property type="term" value="F:DNA-binding transcription factor activity, RNA polymerase II-specific"/>
    <property type="evidence" value="ECO:0007669"/>
    <property type="project" value="TreeGrafter"/>
</dbReference>
<dbReference type="FunFam" id="3.30.160.60:FF:001506">
    <property type="entry name" value="Zinc finger protein"/>
    <property type="match status" value="1"/>
</dbReference>
<dbReference type="STRING" id="137246.A0A401SCR8"/>
<dbReference type="Gene3D" id="3.30.710.10">
    <property type="entry name" value="Potassium Channel Kv1.1, Chain A"/>
    <property type="match status" value="1"/>
</dbReference>
<keyword evidence="7" id="KW-0805">Transcription regulation</keyword>
<keyword evidence="5 11" id="KW-0863">Zinc-finger</keyword>
<dbReference type="OrthoDB" id="6365676at2759"/>
<keyword evidence="16" id="KW-1185">Reference proteome</keyword>
<comment type="similarity">
    <text evidence="2">Belongs to the krueppel C2H2-type zinc-finger protein family.</text>
</comment>
<evidence type="ECO:0000256" key="4">
    <source>
        <dbReference type="ARBA" id="ARBA00022737"/>
    </source>
</evidence>
<dbReference type="Pfam" id="PF00651">
    <property type="entry name" value="BTB"/>
    <property type="match status" value="1"/>
</dbReference>
<dbReference type="GO" id="GO:0003677">
    <property type="term" value="F:DNA binding"/>
    <property type="evidence" value="ECO:0007669"/>
    <property type="project" value="UniProtKB-KW"/>
</dbReference>
<feature type="region of interest" description="Disordered" evidence="12">
    <location>
        <begin position="153"/>
        <end position="224"/>
    </location>
</feature>
<evidence type="ECO:0000313" key="16">
    <source>
        <dbReference type="Proteomes" id="UP000287033"/>
    </source>
</evidence>
<dbReference type="Pfam" id="PF00096">
    <property type="entry name" value="zf-C2H2"/>
    <property type="match status" value="7"/>
</dbReference>
<evidence type="ECO:0000256" key="10">
    <source>
        <dbReference type="ARBA" id="ARBA00023242"/>
    </source>
</evidence>
<evidence type="ECO:0000313" key="15">
    <source>
        <dbReference type="EMBL" id="GCC28199.1"/>
    </source>
</evidence>
<reference evidence="15 16" key="1">
    <citation type="journal article" date="2018" name="Nat. Ecol. Evol.">
        <title>Shark genomes provide insights into elasmobranch evolution and the origin of vertebrates.</title>
        <authorList>
            <person name="Hara Y"/>
            <person name="Yamaguchi K"/>
            <person name="Onimaru K"/>
            <person name="Kadota M"/>
            <person name="Koyanagi M"/>
            <person name="Keeley SD"/>
            <person name="Tatsumi K"/>
            <person name="Tanaka K"/>
            <person name="Motone F"/>
            <person name="Kageyama Y"/>
            <person name="Nozu R"/>
            <person name="Adachi N"/>
            <person name="Nishimura O"/>
            <person name="Nakagawa R"/>
            <person name="Tanegashima C"/>
            <person name="Kiyatake I"/>
            <person name="Matsumoto R"/>
            <person name="Murakumo K"/>
            <person name="Nishida K"/>
            <person name="Terakita A"/>
            <person name="Kuratani S"/>
            <person name="Sato K"/>
            <person name="Hyodo S Kuraku.S."/>
        </authorList>
    </citation>
    <scope>NUCLEOTIDE SEQUENCE [LARGE SCALE GENOMIC DNA]</scope>
</reference>
<organism evidence="15 16">
    <name type="scientific">Chiloscyllium punctatum</name>
    <name type="common">Brownbanded bambooshark</name>
    <name type="synonym">Hemiscyllium punctatum</name>
    <dbReference type="NCBI Taxonomy" id="137246"/>
    <lineage>
        <taxon>Eukaryota</taxon>
        <taxon>Metazoa</taxon>
        <taxon>Chordata</taxon>
        <taxon>Craniata</taxon>
        <taxon>Vertebrata</taxon>
        <taxon>Chondrichthyes</taxon>
        <taxon>Elasmobranchii</taxon>
        <taxon>Galeomorphii</taxon>
        <taxon>Galeoidea</taxon>
        <taxon>Orectolobiformes</taxon>
        <taxon>Hemiscylliidae</taxon>
        <taxon>Chiloscyllium</taxon>
    </lineage>
</organism>
<dbReference type="CDD" id="cd18212">
    <property type="entry name" value="BTB_POZ_ZBTB24_ZNF450"/>
    <property type="match status" value="1"/>
</dbReference>
<evidence type="ECO:0000256" key="3">
    <source>
        <dbReference type="ARBA" id="ARBA00022723"/>
    </source>
</evidence>
<dbReference type="FunFam" id="3.30.160.60:FF:001289">
    <property type="entry name" value="Zinc finger protein 574"/>
    <property type="match status" value="2"/>
</dbReference>
<feature type="domain" description="C2H2-type" evidence="14">
    <location>
        <begin position="433"/>
        <end position="460"/>
    </location>
</feature>
<dbReference type="InterPro" id="IPR036236">
    <property type="entry name" value="Znf_C2H2_sf"/>
</dbReference>
<evidence type="ECO:0000256" key="8">
    <source>
        <dbReference type="ARBA" id="ARBA00023125"/>
    </source>
</evidence>
<evidence type="ECO:0000259" key="13">
    <source>
        <dbReference type="PROSITE" id="PS50097"/>
    </source>
</evidence>
<dbReference type="AlphaFoldDB" id="A0A401SCR8"/>
<dbReference type="PANTHER" id="PTHR24394:SF59">
    <property type="entry name" value="ZINC FINGER AND BTB DOMAIN-CONTAINING PROTEIN 24 ISOFORM X1"/>
    <property type="match status" value="1"/>
</dbReference>
<dbReference type="SMART" id="SM00225">
    <property type="entry name" value="BTB"/>
    <property type="match status" value="1"/>
</dbReference>
<dbReference type="FunFam" id="3.30.160.60:FF:002169">
    <property type="entry name" value="Zgc:174573"/>
    <property type="match status" value="1"/>
</dbReference>
<dbReference type="PANTHER" id="PTHR24394">
    <property type="entry name" value="ZINC FINGER PROTEIN"/>
    <property type="match status" value="1"/>
</dbReference>
<dbReference type="FunFam" id="3.30.160.60:FF:002343">
    <property type="entry name" value="Zinc finger protein 33A"/>
    <property type="match status" value="1"/>
</dbReference>
<comment type="subcellular location">
    <subcellularLocation>
        <location evidence="1">Nucleus</location>
    </subcellularLocation>
</comment>
<sequence>MDETLPAVSPAASLIIQSKTHKDTVLTNFEEQRKRNFLCDITLIAEDVHFKAHKALLAASSEYFSLMFADESQQGQGIYMLNGMAADTFSAVLEFIYTGRLNVAEKSIEHIVTIAEILKVNDLIKAYSDYQDNHLHVKVSLASNGIKVVVVDPNVDNDQPSKPKRKRGRPRKCEQLQTERTEADSGTPTDPQEHLSTLEEPTDESHCKTGNKVTNEGRQSCQHSEPETCFDANAASQTEGYEHKLTAVGRSRYSNRRIQRPIKLMGYKLGTVEEEQEEMKKRGRKRKYPDVEARCEDCDKVFKNHHFLATHRRTHTGERPFKCFECGKGFSQKHTLQVHERMHTGERPYHCTVCGKALTTKHSLLEHMSLHTGKKAFNCDQCGKVFTQRRQLKSHYRVHTGQSMPECVHCHRKFMDAAQLKKHMRTHTGEKPFTCEICGKCFTAKNTLQTHIRIHRGEKPFTCTICGKSFADPSAKRRHDAMHTGNKPFVCPTCHQRFTRADNLRSHMKIHSKERKNSEIISVPANGDAEGVKTILQLQQYQLPTVGEQQIQLVVTNDVDNINFMPNHGQSIRIISAEGSQSLPNDQASNLALLTQQGEQMQNLTLVAQPGQTDNIQTIGMVGNQQCPGHPEHMHVITLTKEAMEHLQGQAQQLQITQGRSQPISLGQEPTQPVHLNQETAQHLQQDRSADVSDPSTQTISVNQSSQQIQGEPLADQTFQLQADNVSYLYTTNLVTHS</sequence>
<feature type="compositionally biased region" description="Polar residues" evidence="12">
    <location>
        <begin position="694"/>
        <end position="710"/>
    </location>
</feature>
<keyword evidence="3" id="KW-0479">Metal-binding</keyword>
<feature type="compositionally biased region" description="Polar residues" evidence="12">
    <location>
        <begin position="211"/>
        <end position="223"/>
    </location>
</feature>
<comment type="caution">
    <text evidence="15">The sequence shown here is derived from an EMBL/GenBank/DDBJ whole genome shotgun (WGS) entry which is preliminary data.</text>
</comment>
<feature type="compositionally biased region" description="Basic and acidic residues" evidence="12">
    <location>
        <begin position="191"/>
        <end position="207"/>
    </location>
</feature>
<dbReference type="InterPro" id="IPR011333">
    <property type="entry name" value="SKP1/BTB/POZ_sf"/>
</dbReference>
<evidence type="ECO:0000259" key="14">
    <source>
        <dbReference type="PROSITE" id="PS50157"/>
    </source>
</evidence>
<evidence type="ECO:0000256" key="2">
    <source>
        <dbReference type="ARBA" id="ARBA00006991"/>
    </source>
</evidence>
<feature type="domain" description="C2H2-type" evidence="14">
    <location>
        <begin position="293"/>
        <end position="320"/>
    </location>
</feature>
<dbReference type="Proteomes" id="UP000287033">
    <property type="component" value="Unassembled WGS sequence"/>
</dbReference>
<feature type="region of interest" description="Disordered" evidence="12">
    <location>
        <begin position="679"/>
        <end position="710"/>
    </location>
</feature>
<feature type="domain" description="C2H2-type" evidence="14">
    <location>
        <begin position="377"/>
        <end position="404"/>
    </location>
</feature>
<feature type="domain" description="C2H2-type" evidence="14">
    <location>
        <begin position="461"/>
        <end position="488"/>
    </location>
</feature>
<dbReference type="OMA" id="SNHHIQG"/>
<feature type="domain" description="BTB" evidence="13">
    <location>
        <begin position="39"/>
        <end position="105"/>
    </location>
</feature>
<dbReference type="PROSITE" id="PS50097">
    <property type="entry name" value="BTB"/>
    <property type="match status" value="1"/>
</dbReference>
<proteinExistence type="inferred from homology"/>
<dbReference type="GO" id="GO:0008270">
    <property type="term" value="F:zinc ion binding"/>
    <property type="evidence" value="ECO:0007669"/>
    <property type="project" value="UniProtKB-KW"/>
</dbReference>
<accession>A0A401SCR8</accession>
<evidence type="ECO:0008006" key="17">
    <source>
        <dbReference type="Google" id="ProtNLM"/>
    </source>
</evidence>
<evidence type="ECO:0000256" key="5">
    <source>
        <dbReference type="ARBA" id="ARBA00022771"/>
    </source>
</evidence>
<dbReference type="SUPFAM" id="SSF54695">
    <property type="entry name" value="POZ domain"/>
    <property type="match status" value="1"/>
</dbReference>
<feature type="domain" description="C2H2-type" evidence="14">
    <location>
        <begin position="405"/>
        <end position="432"/>
    </location>
</feature>
<keyword evidence="9" id="KW-0804">Transcription</keyword>
<dbReference type="PROSITE" id="PS50157">
    <property type="entry name" value="ZINC_FINGER_C2H2_2"/>
    <property type="match status" value="8"/>
</dbReference>
<feature type="domain" description="C2H2-type" evidence="14">
    <location>
        <begin position="321"/>
        <end position="348"/>
    </location>
</feature>
<evidence type="ECO:0000256" key="7">
    <source>
        <dbReference type="ARBA" id="ARBA00023015"/>
    </source>
</evidence>
<keyword evidence="4" id="KW-0677">Repeat</keyword>
<gene>
    <name evidence="15" type="ORF">chiPu_0006627</name>
</gene>